<protein>
    <submittedName>
        <fullName evidence="2">Uncharacterized protein</fullName>
    </submittedName>
</protein>
<accession>A0AAV0WT12</accession>
<dbReference type="Proteomes" id="UP001160148">
    <property type="component" value="Unassembled WGS sequence"/>
</dbReference>
<comment type="caution">
    <text evidence="2">The sequence shown here is derived from an EMBL/GenBank/DDBJ whole genome shotgun (WGS) entry which is preliminary data.</text>
</comment>
<gene>
    <name evidence="2" type="ORF">MEUPH1_LOCUS14639</name>
</gene>
<dbReference type="EMBL" id="CARXXK010000002">
    <property type="protein sequence ID" value="CAI6359205.1"/>
    <property type="molecule type" value="Genomic_DNA"/>
</dbReference>
<keyword evidence="1" id="KW-0732">Signal</keyword>
<name>A0AAV0WT12_9HEMI</name>
<dbReference type="AlphaFoldDB" id="A0AAV0WT12"/>
<evidence type="ECO:0000313" key="3">
    <source>
        <dbReference type="Proteomes" id="UP001160148"/>
    </source>
</evidence>
<organism evidence="2 3">
    <name type="scientific">Macrosiphum euphorbiae</name>
    <name type="common">potato aphid</name>
    <dbReference type="NCBI Taxonomy" id="13131"/>
    <lineage>
        <taxon>Eukaryota</taxon>
        <taxon>Metazoa</taxon>
        <taxon>Ecdysozoa</taxon>
        <taxon>Arthropoda</taxon>
        <taxon>Hexapoda</taxon>
        <taxon>Insecta</taxon>
        <taxon>Pterygota</taxon>
        <taxon>Neoptera</taxon>
        <taxon>Paraneoptera</taxon>
        <taxon>Hemiptera</taxon>
        <taxon>Sternorrhyncha</taxon>
        <taxon>Aphidomorpha</taxon>
        <taxon>Aphidoidea</taxon>
        <taxon>Aphididae</taxon>
        <taxon>Macrosiphini</taxon>
        <taxon>Macrosiphum</taxon>
    </lineage>
</organism>
<reference evidence="2 3" key="1">
    <citation type="submission" date="2023-01" db="EMBL/GenBank/DDBJ databases">
        <authorList>
            <person name="Whitehead M."/>
        </authorList>
    </citation>
    <scope>NUCLEOTIDE SEQUENCE [LARGE SCALE GENOMIC DNA]</scope>
</reference>
<keyword evidence="3" id="KW-1185">Reference proteome</keyword>
<proteinExistence type="predicted"/>
<evidence type="ECO:0000256" key="1">
    <source>
        <dbReference type="SAM" id="SignalP"/>
    </source>
</evidence>
<sequence length="121" mass="14094">MATNWWKIIVLQILITTVICSTGLEIGDDSKLSNENMISLFKQFVEDINNQHAVKENDKVEKMKDFYQPSALTPLNGKYFDKFTEDELKNEELQQSIYDNLQNIKSIDHFNKKSGKKNHKP</sequence>
<feature type="signal peptide" evidence="1">
    <location>
        <begin position="1"/>
        <end position="20"/>
    </location>
</feature>
<feature type="chain" id="PRO_5044021423" evidence="1">
    <location>
        <begin position="21"/>
        <end position="121"/>
    </location>
</feature>
<evidence type="ECO:0000313" key="2">
    <source>
        <dbReference type="EMBL" id="CAI6359205.1"/>
    </source>
</evidence>